<dbReference type="GO" id="GO:0061630">
    <property type="term" value="F:ubiquitin protein ligase activity"/>
    <property type="evidence" value="ECO:0007669"/>
    <property type="project" value="TreeGrafter"/>
</dbReference>
<keyword evidence="4" id="KW-1185">Reference proteome</keyword>
<evidence type="ECO:0000313" key="4">
    <source>
        <dbReference type="Proteomes" id="UP001208570"/>
    </source>
</evidence>
<accession>A0AAD9KA46</accession>
<proteinExistence type="predicted"/>
<dbReference type="InterPro" id="IPR047153">
    <property type="entry name" value="TRIM45/56/19-like"/>
</dbReference>
<evidence type="ECO:0000313" key="3">
    <source>
        <dbReference type="EMBL" id="KAK2167357.1"/>
    </source>
</evidence>
<dbReference type="PROSITE" id="PS50119">
    <property type="entry name" value="ZF_BBOX"/>
    <property type="match status" value="1"/>
</dbReference>
<keyword evidence="1" id="KW-0479">Metal-binding</keyword>
<evidence type="ECO:0000256" key="1">
    <source>
        <dbReference type="PROSITE-ProRule" id="PRU00024"/>
    </source>
</evidence>
<gene>
    <name evidence="3" type="ORF">LSH36_29g10011</name>
</gene>
<dbReference type="SUPFAM" id="SSF57845">
    <property type="entry name" value="B-box zinc-binding domain"/>
    <property type="match status" value="1"/>
</dbReference>
<evidence type="ECO:0000259" key="2">
    <source>
        <dbReference type="PROSITE" id="PS50119"/>
    </source>
</evidence>
<dbReference type="Pfam" id="PF00643">
    <property type="entry name" value="zf-B_box"/>
    <property type="match status" value="1"/>
</dbReference>
<dbReference type="Proteomes" id="UP001208570">
    <property type="component" value="Unassembled WGS sequence"/>
</dbReference>
<dbReference type="AlphaFoldDB" id="A0AAD9KA46"/>
<reference evidence="3" key="1">
    <citation type="journal article" date="2023" name="Mol. Biol. Evol.">
        <title>Third-Generation Sequencing Reveals the Adaptive Role of the Epigenome in Three Deep-Sea Polychaetes.</title>
        <authorList>
            <person name="Perez M."/>
            <person name="Aroh O."/>
            <person name="Sun Y."/>
            <person name="Lan Y."/>
            <person name="Juniper S.K."/>
            <person name="Young C.R."/>
            <person name="Angers B."/>
            <person name="Qian P.Y."/>
        </authorList>
    </citation>
    <scope>NUCLEOTIDE SEQUENCE</scope>
    <source>
        <strain evidence="3">P08H-3</strain>
    </source>
</reference>
<dbReference type="GO" id="GO:0008270">
    <property type="term" value="F:zinc ion binding"/>
    <property type="evidence" value="ECO:0007669"/>
    <property type="project" value="UniProtKB-KW"/>
</dbReference>
<dbReference type="InterPro" id="IPR000315">
    <property type="entry name" value="Znf_B-box"/>
</dbReference>
<keyword evidence="1" id="KW-0863">Zinc-finger</keyword>
<organism evidence="3 4">
    <name type="scientific">Paralvinella palmiformis</name>
    <dbReference type="NCBI Taxonomy" id="53620"/>
    <lineage>
        <taxon>Eukaryota</taxon>
        <taxon>Metazoa</taxon>
        <taxon>Spiralia</taxon>
        <taxon>Lophotrochozoa</taxon>
        <taxon>Annelida</taxon>
        <taxon>Polychaeta</taxon>
        <taxon>Sedentaria</taxon>
        <taxon>Canalipalpata</taxon>
        <taxon>Terebellida</taxon>
        <taxon>Terebelliformia</taxon>
        <taxon>Alvinellidae</taxon>
        <taxon>Paralvinella</taxon>
    </lineage>
</organism>
<feature type="domain" description="B box-type" evidence="2">
    <location>
        <begin position="86"/>
        <end position="126"/>
    </location>
</feature>
<dbReference type="PANTHER" id="PTHR25462:SF291">
    <property type="entry name" value="E3 UBIQUITIN-PROTEIN LIGASE TRIM45"/>
    <property type="match status" value="1"/>
</dbReference>
<dbReference type="Gene3D" id="3.30.160.60">
    <property type="entry name" value="Classic Zinc Finger"/>
    <property type="match status" value="1"/>
</dbReference>
<protein>
    <recommendedName>
        <fullName evidence="2">B box-type domain-containing protein</fullName>
    </recommendedName>
</protein>
<name>A0AAD9KA46_9ANNE</name>
<comment type="caution">
    <text evidence="3">The sequence shown here is derived from an EMBL/GenBank/DDBJ whole genome shotgun (WGS) entry which is preliminary data.</text>
</comment>
<sequence length="138" mass="15728">MQNPQNPDSICCPVCSQTTQVPGGSSASLPLFLYLSKVRNIIKQLEERHKLFYCFGCHFGHCQHCHVKHDALYPDHTQISVTSSTINSIFCDEHDGYLSDFCMTCTKAICSQCHLSRHSEHKVYDLTYDNKKTQVDLK</sequence>
<keyword evidence="1" id="KW-0862">Zinc</keyword>
<dbReference type="EMBL" id="JAODUP010000029">
    <property type="protein sequence ID" value="KAK2167357.1"/>
    <property type="molecule type" value="Genomic_DNA"/>
</dbReference>
<dbReference type="PANTHER" id="PTHR25462">
    <property type="entry name" value="BONUS, ISOFORM C-RELATED"/>
    <property type="match status" value="1"/>
</dbReference>